<protein>
    <submittedName>
        <fullName evidence="1">Alanyl-tRNA synthetase</fullName>
        <ecNumber evidence="1">6.1.1.7</ecNumber>
    </submittedName>
</protein>
<reference evidence="1" key="1">
    <citation type="submission" date="2013-08" db="EMBL/GenBank/DDBJ databases">
        <authorList>
            <person name="Mendez C."/>
            <person name="Richter M."/>
            <person name="Ferrer M."/>
            <person name="Sanchez J."/>
        </authorList>
    </citation>
    <scope>NUCLEOTIDE SEQUENCE</scope>
</reference>
<dbReference type="EMBL" id="AUZY01006915">
    <property type="protein sequence ID" value="EQD52698.1"/>
    <property type="molecule type" value="Genomic_DNA"/>
</dbReference>
<dbReference type="EC" id="6.1.1.7" evidence="1"/>
<sequence length="93" mass="11251">MDEQEYDLAFFHRQGFQRRTCRVCGAAFWSLGDHDRCQEAPCAPYGFVGHPTFSRPRSLRETRSTYLEFFERHGHTRQRRYPTVARWRNDVFF</sequence>
<accession>T1A755</accession>
<keyword evidence="1" id="KW-0030">Aminoacyl-tRNA synthetase</keyword>
<gene>
    <name evidence="1" type="ORF">B1B_10614</name>
</gene>
<name>T1A755_9ZZZZ</name>
<keyword evidence="1" id="KW-0436">Ligase</keyword>
<organism evidence="1">
    <name type="scientific">mine drainage metagenome</name>
    <dbReference type="NCBI Taxonomy" id="410659"/>
    <lineage>
        <taxon>unclassified sequences</taxon>
        <taxon>metagenomes</taxon>
        <taxon>ecological metagenomes</taxon>
    </lineage>
</organism>
<dbReference type="GO" id="GO:0004813">
    <property type="term" value="F:alanine-tRNA ligase activity"/>
    <property type="evidence" value="ECO:0007669"/>
    <property type="project" value="UniProtKB-EC"/>
</dbReference>
<reference evidence="1" key="2">
    <citation type="journal article" date="2014" name="ISME J.">
        <title>Microbial stratification in low pH oxic and suboxic macroscopic growths along an acid mine drainage.</title>
        <authorList>
            <person name="Mendez-Garcia C."/>
            <person name="Mesa V."/>
            <person name="Sprenger R.R."/>
            <person name="Richter M."/>
            <person name="Diez M.S."/>
            <person name="Solano J."/>
            <person name="Bargiela R."/>
            <person name="Golyshina O.V."/>
            <person name="Manteca A."/>
            <person name="Ramos J.L."/>
            <person name="Gallego J.R."/>
            <person name="Llorente I."/>
            <person name="Martins Dos Santos V.A."/>
            <person name="Jensen O.N."/>
            <person name="Pelaez A.I."/>
            <person name="Sanchez J."/>
            <person name="Ferrer M."/>
        </authorList>
    </citation>
    <scope>NUCLEOTIDE SEQUENCE</scope>
</reference>
<dbReference type="AlphaFoldDB" id="T1A755"/>
<dbReference type="SUPFAM" id="SSF55681">
    <property type="entry name" value="Class II aaRS and biotin synthetases"/>
    <property type="match status" value="1"/>
</dbReference>
<evidence type="ECO:0000313" key="1">
    <source>
        <dbReference type="EMBL" id="EQD52698.1"/>
    </source>
</evidence>
<dbReference type="Gene3D" id="3.30.930.10">
    <property type="entry name" value="Bira Bifunctional Protein, Domain 2"/>
    <property type="match status" value="1"/>
</dbReference>
<feature type="non-terminal residue" evidence="1">
    <location>
        <position position="93"/>
    </location>
</feature>
<dbReference type="InterPro" id="IPR045864">
    <property type="entry name" value="aa-tRNA-synth_II/BPL/LPL"/>
</dbReference>
<comment type="caution">
    <text evidence="1">The sequence shown here is derived from an EMBL/GenBank/DDBJ whole genome shotgun (WGS) entry which is preliminary data.</text>
</comment>
<proteinExistence type="predicted"/>